<gene>
    <name evidence="3" type="ORF">I2456_16230</name>
</gene>
<dbReference type="CDD" id="cd05233">
    <property type="entry name" value="SDR_c"/>
    <property type="match status" value="1"/>
</dbReference>
<reference evidence="3" key="1">
    <citation type="submission" date="2020-11" db="EMBL/GenBank/DDBJ databases">
        <title>Intraspecies plasmid and genomic variation of Mycobacterium kubicae revealed by the complete genome sequences of two clinical isolates.</title>
        <authorList>
            <person name="Hendrix J.R."/>
            <person name="Epperson L.E."/>
            <person name="Honda J.R."/>
            <person name="Strong M."/>
        </authorList>
    </citation>
    <scope>NUCLEOTIDE SEQUENCE</scope>
    <source>
        <strain evidence="3">JCM 13573</strain>
    </source>
</reference>
<dbReference type="EMBL" id="CP065047">
    <property type="protein sequence ID" value="QPI40770.1"/>
    <property type="molecule type" value="Genomic_DNA"/>
</dbReference>
<dbReference type="Pfam" id="PF00106">
    <property type="entry name" value="adh_short"/>
    <property type="match status" value="1"/>
</dbReference>
<proteinExistence type="inferred from homology"/>
<dbReference type="PANTHER" id="PTHR44196">
    <property type="entry name" value="DEHYDROGENASE/REDUCTASE SDR FAMILY MEMBER 7B"/>
    <property type="match status" value="1"/>
</dbReference>
<dbReference type="PANTHER" id="PTHR44196:SF2">
    <property type="entry name" value="SHORT-CHAIN DEHYDROGENASE-RELATED"/>
    <property type="match status" value="1"/>
</dbReference>
<evidence type="ECO:0000256" key="2">
    <source>
        <dbReference type="ARBA" id="ARBA00023002"/>
    </source>
</evidence>
<evidence type="ECO:0000313" key="3">
    <source>
        <dbReference type="EMBL" id="QPI40770.1"/>
    </source>
</evidence>
<dbReference type="Gene3D" id="3.40.50.720">
    <property type="entry name" value="NAD(P)-binding Rossmann-like Domain"/>
    <property type="match status" value="1"/>
</dbReference>
<comment type="similarity">
    <text evidence="1">Belongs to the short-chain dehydrogenases/reductases (SDR) family.</text>
</comment>
<organism evidence="3 4">
    <name type="scientific">Mycobacterium kubicae</name>
    <dbReference type="NCBI Taxonomy" id="120959"/>
    <lineage>
        <taxon>Bacteria</taxon>
        <taxon>Bacillati</taxon>
        <taxon>Actinomycetota</taxon>
        <taxon>Actinomycetes</taxon>
        <taxon>Mycobacteriales</taxon>
        <taxon>Mycobacteriaceae</taxon>
        <taxon>Mycobacterium</taxon>
        <taxon>Mycobacterium simiae complex</taxon>
    </lineage>
</organism>
<name>A0AAX1JKB8_9MYCO</name>
<dbReference type="PRINTS" id="PR01167">
    <property type="entry name" value="INSADHFAMILY"/>
</dbReference>
<evidence type="ECO:0000256" key="1">
    <source>
        <dbReference type="ARBA" id="ARBA00006484"/>
    </source>
</evidence>
<dbReference type="GO" id="GO:0016491">
    <property type="term" value="F:oxidoreductase activity"/>
    <property type="evidence" value="ECO:0007669"/>
    <property type="project" value="UniProtKB-KW"/>
</dbReference>
<dbReference type="AlphaFoldDB" id="A0AAX1JKB8"/>
<dbReference type="InterPro" id="IPR002347">
    <property type="entry name" value="SDR_fam"/>
</dbReference>
<keyword evidence="2" id="KW-0560">Oxidoreductase</keyword>
<evidence type="ECO:0000313" key="4">
    <source>
        <dbReference type="Proteomes" id="UP000663583"/>
    </source>
</evidence>
<sequence>MPRHGGDSPHRLGSGRRDERRLVLLADLADARGRDRPVQSRHGHTGSPRGPRICLLINNIAGIGTYGSFAESDAEREHELMGVNVDALIRLTDAVLPGMLARGGGGSLNVASSIAFRPGPYQSTYGAPKAFVLSLSQALRAETRGSGVTVTALCPGITAGLRGMAPGWLPARITDRIHASPARAHSLIAQSLSQ</sequence>
<protein>
    <submittedName>
        <fullName evidence="3">SDR family NAD(P)-dependent oxidoreductase</fullName>
    </submittedName>
</protein>
<dbReference type="KEGG" id="mku:I2456_16230"/>
<accession>A0AAX1JKB8</accession>
<dbReference type="SUPFAM" id="SSF51735">
    <property type="entry name" value="NAD(P)-binding Rossmann-fold domains"/>
    <property type="match status" value="1"/>
</dbReference>
<dbReference type="InterPro" id="IPR036291">
    <property type="entry name" value="NAD(P)-bd_dom_sf"/>
</dbReference>
<dbReference type="Proteomes" id="UP000663583">
    <property type="component" value="Chromosome"/>
</dbReference>
<dbReference type="GO" id="GO:0016020">
    <property type="term" value="C:membrane"/>
    <property type="evidence" value="ECO:0007669"/>
    <property type="project" value="TreeGrafter"/>
</dbReference>